<name>A0A1L9UTN8_ASPBC</name>
<protein>
    <submittedName>
        <fullName evidence="2">Uncharacterized protein</fullName>
    </submittedName>
</protein>
<dbReference type="RefSeq" id="XP_067482208.1">
    <property type="nucleotide sequence ID" value="XM_067624299.1"/>
</dbReference>
<feature type="region of interest" description="Disordered" evidence="1">
    <location>
        <begin position="1"/>
        <end position="116"/>
    </location>
</feature>
<organism evidence="2 3">
    <name type="scientific">Aspergillus brasiliensis (strain CBS 101740 / IMI 381727 / IBT 21946)</name>
    <dbReference type="NCBI Taxonomy" id="767769"/>
    <lineage>
        <taxon>Eukaryota</taxon>
        <taxon>Fungi</taxon>
        <taxon>Dikarya</taxon>
        <taxon>Ascomycota</taxon>
        <taxon>Pezizomycotina</taxon>
        <taxon>Eurotiomycetes</taxon>
        <taxon>Eurotiomycetidae</taxon>
        <taxon>Eurotiales</taxon>
        <taxon>Aspergillaceae</taxon>
        <taxon>Aspergillus</taxon>
        <taxon>Aspergillus subgen. Circumdati</taxon>
    </lineage>
</organism>
<feature type="compositionally biased region" description="Low complexity" evidence="1">
    <location>
        <begin position="58"/>
        <end position="74"/>
    </location>
</feature>
<sequence length="116" mass="12563">MTKAQKRRWERNGGGGGGDHRGRTDTPITGHSGSHLSNHKYSKATSVPEGRGEWQIETSTQQSRRSPRTTPSTRISHDDTTLGFGSEAPTRGEKPTMSGRGVVDAARPSLVGMHVR</sequence>
<feature type="compositionally biased region" description="Polar residues" evidence="1">
    <location>
        <begin position="26"/>
        <end position="36"/>
    </location>
</feature>
<evidence type="ECO:0000313" key="3">
    <source>
        <dbReference type="Proteomes" id="UP000184499"/>
    </source>
</evidence>
<reference evidence="3" key="1">
    <citation type="journal article" date="2017" name="Genome Biol.">
        <title>Comparative genomics reveals high biological diversity and specific adaptations in the industrially and medically important fungal genus Aspergillus.</title>
        <authorList>
            <person name="de Vries R.P."/>
            <person name="Riley R."/>
            <person name="Wiebenga A."/>
            <person name="Aguilar-Osorio G."/>
            <person name="Amillis S."/>
            <person name="Uchima C.A."/>
            <person name="Anderluh G."/>
            <person name="Asadollahi M."/>
            <person name="Askin M."/>
            <person name="Barry K."/>
            <person name="Battaglia E."/>
            <person name="Bayram O."/>
            <person name="Benocci T."/>
            <person name="Braus-Stromeyer S.A."/>
            <person name="Caldana C."/>
            <person name="Canovas D."/>
            <person name="Cerqueira G.C."/>
            <person name="Chen F."/>
            <person name="Chen W."/>
            <person name="Choi C."/>
            <person name="Clum A."/>
            <person name="Dos Santos R.A."/>
            <person name="Damasio A.R."/>
            <person name="Diallinas G."/>
            <person name="Emri T."/>
            <person name="Fekete E."/>
            <person name="Flipphi M."/>
            <person name="Freyberg S."/>
            <person name="Gallo A."/>
            <person name="Gournas C."/>
            <person name="Habgood R."/>
            <person name="Hainaut M."/>
            <person name="Harispe M.L."/>
            <person name="Henrissat B."/>
            <person name="Hilden K.S."/>
            <person name="Hope R."/>
            <person name="Hossain A."/>
            <person name="Karabika E."/>
            <person name="Karaffa L."/>
            <person name="Karanyi Z."/>
            <person name="Krasevec N."/>
            <person name="Kuo A."/>
            <person name="Kusch H."/>
            <person name="LaButti K."/>
            <person name="Lagendijk E.L."/>
            <person name="Lapidus A."/>
            <person name="Levasseur A."/>
            <person name="Lindquist E."/>
            <person name="Lipzen A."/>
            <person name="Logrieco A.F."/>
            <person name="MacCabe A."/>
            <person name="Maekelae M.R."/>
            <person name="Malavazi I."/>
            <person name="Melin P."/>
            <person name="Meyer V."/>
            <person name="Mielnichuk N."/>
            <person name="Miskei M."/>
            <person name="Molnar A.P."/>
            <person name="Mule G."/>
            <person name="Ngan C.Y."/>
            <person name="Orejas M."/>
            <person name="Orosz E."/>
            <person name="Ouedraogo J.P."/>
            <person name="Overkamp K.M."/>
            <person name="Park H.-S."/>
            <person name="Perrone G."/>
            <person name="Piumi F."/>
            <person name="Punt P.J."/>
            <person name="Ram A.F."/>
            <person name="Ramon A."/>
            <person name="Rauscher S."/>
            <person name="Record E."/>
            <person name="Riano-Pachon D.M."/>
            <person name="Robert V."/>
            <person name="Roehrig J."/>
            <person name="Ruller R."/>
            <person name="Salamov A."/>
            <person name="Salih N.S."/>
            <person name="Samson R.A."/>
            <person name="Sandor E."/>
            <person name="Sanguinetti M."/>
            <person name="Schuetze T."/>
            <person name="Sepcic K."/>
            <person name="Shelest E."/>
            <person name="Sherlock G."/>
            <person name="Sophianopoulou V."/>
            <person name="Squina F.M."/>
            <person name="Sun H."/>
            <person name="Susca A."/>
            <person name="Todd R.B."/>
            <person name="Tsang A."/>
            <person name="Unkles S.E."/>
            <person name="van de Wiele N."/>
            <person name="van Rossen-Uffink D."/>
            <person name="Oliveira J.V."/>
            <person name="Vesth T.C."/>
            <person name="Visser J."/>
            <person name="Yu J.-H."/>
            <person name="Zhou M."/>
            <person name="Andersen M.R."/>
            <person name="Archer D.B."/>
            <person name="Baker S.E."/>
            <person name="Benoit I."/>
            <person name="Brakhage A.A."/>
            <person name="Braus G.H."/>
            <person name="Fischer R."/>
            <person name="Frisvad J.C."/>
            <person name="Goldman G.H."/>
            <person name="Houbraken J."/>
            <person name="Oakley B."/>
            <person name="Pocsi I."/>
            <person name="Scazzocchio C."/>
            <person name="Seiboth B."/>
            <person name="vanKuyk P.A."/>
            <person name="Wortman J."/>
            <person name="Dyer P.S."/>
            <person name="Grigoriev I.V."/>
        </authorList>
    </citation>
    <scope>NUCLEOTIDE SEQUENCE [LARGE SCALE GENOMIC DNA]</scope>
    <source>
        <strain evidence="3">CBS 101740 / IMI 381727 / IBT 21946</strain>
    </source>
</reference>
<dbReference type="VEuPathDB" id="FungiDB:ASPBRDRAFT_40200"/>
<dbReference type="Proteomes" id="UP000184499">
    <property type="component" value="Unassembled WGS sequence"/>
</dbReference>
<accession>A0A1L9UTN8</accession>
<keyword evidence="3" id="KW-1185">Reference proteome</keyword>
<evidence type="ECO:0000313" key="2">
    <source>
        <dbReference type="EMBL" id="OJJ74960.1"/>
    </source>
</evidence>
<proteinExistence type="predicted"/>
<gene>
    <name evidence="2" type="ORF">ASPBRDRAFT_40200</name>
</gene>
<dbReference type="AlphaFoldDB" id="A0A1L9UTN8"/>
<evidence type="ECO:0000256" key="1">
    <source>
        <dbReference type="SAM" id="MobiDB-lite"/>
    </source>
</evidence>
<dbReference type="GeneID" id="93576787"/>
<dbReference type="EMBL" id="KV878681">
    <property type="protein sequence ID" value="OJJ74960.1"/>
    <property type="molecule type" value="Genomic_DNA"/>
</dbReference>